<name>A0ABD1KZ15_9FABA</name>
<dbReference type="AlphaFoldDB" id="A0ABD1KZ15"/>
<sequence length="240" mass="27472">MVEQQQHCLCQPRRFPPTAQPKMMQAAEKDDQYASLVYEACRDAFRHLFAATRSPTDVSRNAPAEAALARSATRPSDLRRKPPAPTSSPPRLSLAPPMPMPLGTYSVFFTVLCMHVDEAGYLVRDREFSFQKGKLVFLHMLTWLSARFSSFLFGRTKHYPYSSPAFPRFSFLAFQLKQTPLIPPFPSASIVNRWKQTGERVLKNNRLLEEFLKLRTLPKSLHPSKVCQDADHKNHEKLQP</sequence>
<reference evidence="2 3" key="1">
    <citation type="submission" date="2024-08" db="EMBL/GenBank/DDBJ databases">
        <title>Insights into the chromosomal genome structure of Flemingia macrophylla.</title>
        <authorList>
            <person name="Ding Y."/>
            <person name="Zhao Y."/>
            <person name="Bi W."/>
            <person name="Wu M."/>
            <person name="Zhao G."/>
            <person name="Gong Y."/>
            <person name="Li W."/>
            <person name="Zhang P."/>
        </authorList>
    </citation>
    <scope>NUCLEOTIDE SEQUENCE [LARGE SCALE GENOMIC DNA]</scope>
    <source>
        <strain evidence="2">DYQJB</strain>
        <tissue evidence="2">Leaf</tissue>
    </source>
</reference>
<dbReference type="EMBL" id="JBGMDY010000011">
    <property type="protein sequence ID" value="KAL2316513.1"/>
    <property type="molecule type" value="Genomic_DNA"/>
</dbReference>
<comment type="caution">
    <text evidence="2">The sequence shown here is derived from an EMBL/GenBank/DDBJ whole genome shotgun (WGS) entry which is preliminary data.</text>
</comment>
<organism evidence="2 3">
    <name type="scientific">Flemingia macrophylla</name>
    <dbReference type="NCBI Taxonomy" id="520843"/>
    <lineage>
        <taxon>Eukaryota</taxon>
        <taxon>Viridiplantae</taxon>
        <taxon>Streptophyta</taxon>
        <taxon>Embryophyta</taxon>
        <taxon>Tracheophyta</taxon>
        <taxon>Spermatophyta</taxon>
        <taxon>Magnoliopsida</taxon>
        <taxon>eudicotyledons</taxon>
        <taxon>Gunneridae</taxon>
        <taxon>Pentapetalae</taxon>
        <taxon>rosids</taxon>
        <taxon>fabids</taxon>
        <taxon>Fabales</taxon>
        <taxon>Fabaceae</taxon>
        <taxon>Papilionoideae</taxon>
        <taxon>50 kb inversion clade</taxon>
        <taxon>NPAAA clade</taxon>
        <taxon>indigoferoid/millettioid clade</taxon>
        <taxon>Phaseoleae</taxon>
        <taxon>Flemingia</taxon>
    </lineage>
</organism>
<evidence type="ECO:0000313" key="2">
    <source>
        <dbReference type="EMBL" id="KAL2316513.1"/>
    </source>
</evidence>
<feature type="region of interest" description="Disordered" evidence="1">
    <location>
        <begin position="60"/>
        <end position="95"/>
    </location>
</feature>
<protein>
    <submittedName>
        <fullName evidence="2">Uncharacterized protein</fullName>
    </submittedName>
</protein>
<dbReference type="Proteomes" id="UP001603857">
    <property type="component" value="Unassembled WGS sequence"/>
</dbReference>
<evidence type="ECO:0000256" key="1">
    <source>
        <dbReference type="SAM" id="MobiDB-lite"/>
    </source>
</evidence>
<proteinExistence type="predicted"/>
<evidence type="ECO:0000313" key="3">
    <source>
        <dbReference type="Proteomes" id="UP001603857"/>
    </source>
</evidence>
<gene>
    <name evidence="2" type="ORF">Fmac_030389</name>
</gene>
<accession>A0ABD1KZ15</accession>
<keyword evidence="3" id="KW-1185">Reference proteome</keyword>